<evidence type="ECO:0000256" key="1">
    <source>
        <dbReference type="ARBA" id="ARBA00023015"/>
    </source>
</evidence>
<dbReference type="InterPro" id="IPR050109">
    <property type="entry name" value="HTH-type_TetR-like_transc_reg"/>
</dbReference>
<dbReference type="GO" id="GO:0003700">
    <property type="term" value="F:DNA-binding transcription factor activity"/>
    <property type="evidence" value="ECO:0007669"/>
    <property type="project" value="TreeGrafter"/>
</dbReference>
<dbReference type="SUPFAM" id="SSF46689">
    <property type="entry name" value="Homeodomain-like"/>
    <property type="match status" value="1"/>
</dbReference>
<dbReference type="Gene3D" id="1.10.10.60">
    <property type="entry name" value="Homeodomain-like"/>
    <property type="match status" value="1"/>
</dbReference>
<reference evidence="6" key="1">
    <citation type="journal article" date="2014" name="Int. J. Syst. Evol. Microbiol.">
        <title>Complete genome sequence of Corynebacterium casei LMG S-19264T (=DSM 44701T), isolated from a smear-ripened cheese.</title>
        <authorList>
            <consortium name="US DOE Joint Genome Institute (JGI-PGF)"/>
            <person name="Walter F."/>
            <person name="Albersmeier A."/>
            <person name="Kalinowski J."/>
            <person name="Ruckert C."/>
        </authorList>
    </citation>
    <scope>NUCLEOTIDE SEQUENCE</scope>
    <source>
        <strain evidence="6">CGMCC 1.16067</strain>
    </source>
</reference>
<dbReference type="GO" id="GO:0000976">
    <property type="term" value="F:transcription cis-regulatory region binding"/>
    <property type="evidence" value="ECO:0007669"/>
    <property type="project" value="TreeGrafter"/>
</dbReference>
<comment type="caution">
    <text evidence="6">The sequence shown here is derived from an EMBL/GenBank/DDBJ whole genome shotgun (WGS) entry which is preliminary data.</text>
</comment>
<organism evidence="6 7">
    <name type="scientific">Marmoricola endophyticus</name>
    <dbReference type="NCBI Taxonomy" id="2040280"/>
    <lineage>
        <taxon>Bacteria</taxon>
        <taxon>Bacillati</taxon>
        <taxon>Actinomycetota</taxon>
        <taxon>Actinomycetes</taxon>
        <taxon>Propionibacteriales</taxon>
        <taxon>Nocardioidaceae</taxon>
        <taxon>Marmoricola</taxon>
    </lineage>
</organism>
<keyword evidence="1" id="KW-0805">Transcription regulation</keyword>
<gene>
    <name evidence="6" type="ORF">GCM10011519_33280</name>
</gene>
<dbReference type="SUPFAM" id="SSF48498">
    <property type="entry name" value="Tetracyclin repressor-like, C-terminal domain"/>
    <property type="match status" value="1"/>
</dbReference>
<keyword evidence="7" id="KW-1185">Reference proteome</keyword>
<dbReference type="Pfam" id="PF00440">
    <property type="entry name" value="TetR_N"/>
    <property type="match status" value="1"/>
</dbReference>
<dbReference type="PANTHER" id="PTHR30055">
    <property type="entry name" value="HTH-TYPE TRANSCRIPTIONAL REGULATOR RUTR"/>
    <property type="match status" value="1"/>
</dbReference>
<dbReference type="PROSITE" id="PS50977">
    <property type="entry name" value="HTH_TETR_2"/>
    <property type="match status" value="1"/>
</dbReference>
<proteinExistence type="predicted"/>
<dbReference type="Pfam" id="PF21351">
    <property type="entry name" value="TetR_C_41"/>
    <property type="match status" value="1"/>
</dbReference>
<dbReference type="EMBL" id="BMKQ01000002">
    <property type="protein sequence ID" value="GGF56714.1"/>
    <property type="molecule type" value="Genomic_DNA"/>
</dbReference>
<name>A0A917BTZ1_9ACTN</name>
<sequence length="194" mass="20675">MGVKSQTFHQSARRDQLVDLATEIIGEDGVAGLTISALARRAGVSRGVIGYNVGDLDALLALVVARAYSLGREQVRPAVDAAGDPLGSVHGFVSASLRFYREHPAEMRALKEVFTDPHLIDRATTPEHRREAEELGDLVSAGQRAGSIARGDVTLLTSLVRAALDVAANRIAAGDDDAAMRDELTAVVDRLLRP</sequence>
<evidence type="ECO:0000256" key="2">
    <source>
        <dbReference type="ARBA" id="ARBA00023125"/>
    </source>
</evidence>
<dbReference type="InterPro" id="IPR036271">
    <property type="entry name" value="Tet_transcr_reg_TetR-rel_C_sf"/>
</dbReference>
<dbReference type="Gene3D" id="1.10.357.10">
    <property type="entry name" value="Tetracycline Repressor, domain 2"/>
    <property type="match status" value="1"/>
</dbReference>
<feature type="domain" description="HTH tetR-type" evidence="5">
    <location>
        <begin position="11"/>
        <end position="71"/>
    </location>
</feature>
<keyword evidence="2 4" id="KW-0238">DNA-binding</keyword>
<reference evidence="6" key="2">
    <citation type="submission" date="2020-09" db="EMBL/GenBank/DDBJ databases">
        <authorList>
            <person name="Sun Q."/>
            <person name="Zhou Y."/>
        </authorList>
    </citation>
    <scope>NUCLEOTIDE SEQUENCE</scope>
    <source>
        <strain evidence="6">CGMCC 1.16067</strain>
    </source>
</reference>
<dbReference type="InterPro" id="IPR049484">
    <property type="entry name" value="Rv0078-like_C"/>
</dbReference>
<dbReference type="InterPro" id="IPR001647">
    <property type="entry name" value="HTH_TetR"/>
</dbReference>
<dbReference type="AlphaFoldDB" id="A0A917BTZ1"/>
<protein>
    <recommendedName>
        <fullName evidence="5">HTH tetR-type domain-containing protein</fullName>
    </recommendedName>
</protein>
<evidence type="ECO:0000313" key="7">
    <source>
        <dbReference type="Proteomes" id="UP000649179"/>
    </source>
</evidence>
<dbReference type="RefSeq" id="WP_188781222.1">
    <property type="nucleotide sequence ID" value="NZ_BMKQ01000002.1"/>
</dbReference>
<dbReference type="PANTHER" id="PTHR30055:SF234">
    <property type="entry name" value="HTH-TYPE TRANSCRIPTIONAL REGULATOR BETI"/>
    <property type="match status" value="1"/>
</dbReference>
<dbReference type="InterPro" id="IPR009057">
    <property type="entry name" value="Homeodomain-like_sf"/>
</dbReference>
<evidence type="ECO:0000313" key="6">
    <source>
        <dbReference type="EMBL" id="GGF56714.1"/>
    </source>
</evidence>
<evidence type="ECO:0000259" key="5">
    <source>
        <dbReference type="PROSITE" id="PS50977"/>
    </source>
</evidence>
<feature type="DNA-binding region" description="H-T-H motif" evidence="4">
    <location>
        <begin position="34"/>
        <end position="53"/>
    </location>
</feature>
<evidence type="ECO:0000256" key="4">
    <source>
        <dbReference type="PROSITE-ProRule" id="PRU00335"/>
    </source>
</evidence>
<evidence type="ECO:0000256" key="3">
    <source>
        <dbReference type="ARBA" id="ARBA00023163"/>
    </source>
</evidence>
<dbReference type="Proteomes" id="UP000649179">
    <property type="component" value="Unassembled WGS sequence"/>
</dbReference>
<accession>A0A917BTZ1</accession>
<keyword evidence="3" id="KW-0804">Transcription</keyword>